<protein>
    <submittedName>
        <fullName evidence="1">Uncharacterized protein</fullName>
    </submittedName>
</protein>
<dbReference type="Proteomes" id="UP000615593">
    <property type="component" value="Unassembled WGS sequence"/>
</dbReference>
<dbReference type="RefSeq" id="WP_027884554.1">
    <property type="nucleotide sequence ID" value="NZ_BMWY01000005.1"/>
</dbReference>
<evidence type="ECO:0000313" key="2">
    <source>
        <dbReference type="Proteomes" id="UP000615593"/>
    </source>
</evidence>
<dbReference type="EMBL" id="BMWY01000005">
    <property type="protein sequence ID" value="GGZ58525.1"/>
    <property type="molecule type" value="Genomic_DNA"/>
</dbReference>
<sequence length="121" mass="14500">MKNLLFLGVLLFGIQLTAQERLTRFSTPKDSLNFIHKNFKPIQLTKHLQNIGYGEQNDLYYFPIRERVSNYRFKYTANDVAEYLFVERPLLRQMNPNYNYVGSQLSDPNYIYTLSYCDFQY</sequence>
<name>A0ABQ3BVS7_9FLAO</name>
<evidence type="ECO:0000313" key="1">
    <source>
        <dbReference type="EMBL" id="GGZ58525.1"/>
    </source>
</evidence>
<gene>
    <name evidence="1" type="ORF">GCM10008088_20110</name>
</gene>
<organism evidence="1 2">
    <name type="scientific">Mesonia mobilis</name>
    <dbReference type="NCBI Taxonomy" id="369791"/>
    <lineage>
        <taxon>Bacteria</taxon>
        <taxon>Pseudomonadati</taxon>
        <taxon>Bacteroidota</taxon>
        <taxon>Flavobacteriia</taxon>
        <taxon>Flavobacteriales</taxon>
        <taxon>Flavobacteriaceae</taxon>
        <taxon>Mesonia</taxon>
    </lineage>
</organism>
<proteinExistence type="predicted"/>
<keyword evidence="2" id="KW-1185">Reference proteome</keyword>
<comment type="caution">
    <text evidence="1">The sequence shown here is derived from an EMBL/GenBank/DDBJ whole genome shotgun (WGS) entry which is preliminary data.</text>
</comment>
<dbReference type="GeneID" id="94369674"/>
<accession>A0ABQ3BVS7</accession>
<reference evidence="2" key="1">
    <citation type="journal article" date="2019" name="Int. J. Syst. Evol. Microbiol.">
        <title>The Global Catalogue of Microorganisms (GCM) 10K type strain sequencing project: providing services to taxonomists for standard genome sequencing and annotation.</title>
        <authorList>
            <consortium name="The Broad Institute Genomics Platform"/>
            <consortium name="The Broad Institute Genome Sequencing Center for Infectious Disease"/>
            <person name="Wu L."/>
            <person name="Ma J."/>
        </authorList>
    </citation>
    <scope>NUCLEOTIDE SEQUENCE [LARGE SCALE GENOMIC DNA]</scope>
    <source>
        <strain evidence="2">KCTC 12708</strain>
    </source>
</reference>